<dbReference type="EMBL" id="CADEAL010003981">
    <property type="protein sequence ID" value="CAB1448530.1"/>
    <property type="molecule type" value="Genomic_DNA"/>
</dbReference>
<protein>
    <submittedName>
        <fullName evidence="2">Uncharacterized protein</fullName>
    </submittedName>
</protein>
<keyword evidence="3" id="KW-1185">Reference proteome</keyword>
<feature type="region of interest" description="Disordered" evidence="1">
    <location>
        <begin position="45"/>
        <end position="65"/>
    </location>
</feature>
<gene>
    <name evidence="2" type="ORF">PLEPLA_LOCUS36182</name>
</gene>
<dbReference type="Proteomes" id="UP001153269">
    <property type="component" value="Unassembled WGS sequence"/>
</dbReference>
<comment type="caution">
    <text evidence="2">The sequence shown here is derived from an EMBL/GenBank/DDBJ whole genome shotgun (WGS) entry which is preliminary data.</text>
</comment>
<feature type="region of interest" description="Disordered" evidence="1">
    <location>
        <begin position="108"/>
        <end position="148"/>
    </location>
</feature>
<accession>A0A9N7VF86</accession>
<name>A0A9N7VF86_PLEPL</name>
<feature type="compositionally biased region" description="Low complexity" evidence="1">
    <location>
        <begin position="118"/>
        <end position="129"/>
    </location>
</feature>
<dbReference type="PROSITE" id="PS51257">
    <property type="entry name" value="PROKAR_LIPOPROTEIN"/>
    <property type="match status" value="1"/>
</dbReference>
<proteinExistence type="predicted"/>
<reference evidence="2" key="1">
    <citation type="submission" date="2020-03" db="EMBL/GenBank/DDBJ databases">
        <authorList>
            <person name="Weist P."/>
        </authorList>
    </citation>
    <scope>NUCLEOTIDE SEQUENCE</scope>
</reference>
<evidence type="ECO:0000313" key="3">
    <source>
        <dbReference type="Proteomes" id="UP001153269"/>
    </source>
</evidence>
<evidence type="ECO:0000313" key="2">
    <source>
        <dbReference type="EMBL" id="CAB1448530.1"/>
    </source>
</evidence>
<dbReference type="AlphaFoldDB" id="A0A9N7VF86"/>
<organism evidence="2 3">
    <name type="scientific">Pleuronectes platessa</name>
    <name type="common">European plaice</name>
    <dbReference type="NCBI Taxonomy" id="8262"/>
    <lineage>
        <taxon>Eukaryota</taxon>
        <taxon>Metazoa</taxon>
        <taxon>Chordata</taxon>
        <taxon>Craniata</taxon>
        <taxon>Vertebrata</taxon>
        <taxon>Euteleostomi</taxon>
        <taxon>Actinopterygii</taxon>
        <taxon>Neopterygii</taxon>
        <taxon>Teleostei</taxon>
        <taxon>Neoteleostei</taxon>
        <taxon>Acanthomorphata</taxon>
        <taxon>Carangaria</taxon>
        <taxon>Pleuronectiformes</taxon>
        <taxon>Pleuronectoidei</taxon>
        <taxon>Pleuronectidae</taxon>
        <taxon>Pleuronectes</taxon>
    </lineage>
</organism>
<sequence length="242" mass="25361">MASVREMPLSAALDMNRGPVGADVSSSHNSSVSCHIQLECSTGMTEGVSDHTTTPPPLASNSLNTTLPHQHASWLTLAPPPSLYNPTVNWSVKTNGEELPASEDAAGAMLSKATSHLSSPALSHTTATPPTHPPSPSSHPRAPATLSAGGERERGWWWGALQGLLCYQRAPALNPEVITAQRVALTMMTRWGRCGEEGRAPQYISVWSGSYSLGCGVDNGAPKGGVLPALARCVKRSSGHGQ</sequence>
<evidence type="ECO:0000256" key="1">
    <source>
        <dbReference type="SAM" id="MobiDB-lite"/>
    </source>
</evidence>